<dbReference type="AlphaFoldDB" id="A0AAV2CJH9"/>
<reference evidence="2 3" key="1">
    <citation type="submission" date="2024-04" db="EMBL/GenBank/DDBJ databases">
        <authorList>
            <person name="Fracassetti M."/>
        </authorList>
    </citation>
    <scope>NUCLEOTIDE SEQUENCE [LARGE SCALE GENOMIC DNA]</scope>
</reference>
<dbReference type="Proteomes" id="UP001497516">
    <property type="component" value="Chromosome 1"/>
</dbReference>
<keyword evidence="3" id="KW-1185">Reference proteome</keyword>
<dbReference type="EMBL" id="OZ034813">
    <property type="protein sequence ID" value="CAL1356419.1"/>
    <property type="molecule type" value="Genomic_DNA"/>
</dbReference>
<accession>A0AAV2CJH9</accession>
<proteinExistence type="predicted"/>
<feature type="region of interest" description="Disordered" evidence="1">
    <location>
        <begin position="82"/>
        <end position="105"/>
    </location>
</feature>
<gene>
    <name evidence="2" type="ORF">LTRI10_LOCUS4125</name>
</gene>
<organism evidence="2 3">
    <name type="scientific">Linum trigynum</name>
    <dbReference type="NCBI Taxonomy" id="586398"/>
    <lineage>
        <taxon>Eukaryota</taxon>
        <taxon>Viridiplantae</taxon>
        <taxon>Streptophyta</taxon>
        <taxon>Embryophyta</taxon>
        <taxon>Tracheophyta</taxon>
        <taxon>Spermatophyta</taxon>
        <taxon>Magnoliopsida</taxon>
        <taxon>eudicotyledons</taxon>
        <taxon>Gunneridae</taxon>
        <taxon>Pentapetalae</taxon>
        <taxon>rosids</taxon>
        <taxon>fabids</taxon>
        <taxon>Malpighiales</taxon>
        <taxon>Linaceae</taxon>
        <taxon>Linum</taxon>
    </lineage>
</organism>
<name>A0AAV2CJH9_9ROSI</name>
<protein>
    <submittedName>
        <fullName evidence="2">Uncharacterized protein</fullName>
    </submittedName>
</protein>
<evidence type="ECO:0000256" key="1">
    <source>
        <dbReference type="SAM" id="MobiDB-lite"/>
    </source>
</evidence>
<sequence>MATSILIPSSFQNSSSISILPPSSISSSPQLVALDHSSLPSIPARRLRATPRLSPSLIIHLHTSRHRSQLSTLHSLLKRAPPTIDDQQAAASKIRKMEGSSSWGF</sequence>
<evidence type="ECO:0000313" key="3">
    <source>
        <dbReference type="Proteomes" id="UP001497516"/>
    </source>
</evidence>
<evidence type="ECO:0000313" key="2">
    <source>
        <dbReference type="EMBL" id="CAL1356419.1"/>
    </source>
</evidence>